<feature type="chain" id="PRO_5015158691" evidence="2">
    <location>
        <begin position="27"/>
        <end position="560"/>
    </location>
</feature>
<proteinExistence type="predicted"/>
<dbReference type="AlphaFoldDB" id="A0A2P2KTP3"/>
<organism evidence="3">
    <name type="scientific">Rhizophora mucronata</name>
    <name type="common">Asiatic mangrove</name>
    <dbReference type="NCBI Taxonomy" id="61149"/>
    <lineage>
        <taxon>Eukaryota</taxon>
        <taxon>Viridiplantae</taxon>
        <taxon>Streptophyta</taxon>
        <taxon>Embryophyta</taxon>
        <taxon>Tracheophyta</taxon>
        <taxon>Spermatophyta</taxon>
        <taxon>Magnoliopsida</taxon>
        <taxon>eudicotyledons</taxon>
        <taxon>Gunneridae</taxon>
        <taxon>Pentapetalae</taxon>
        <taxon>rosids</taxon>
        <taxon>fabids</taxon>
        <taxon>Malpighiales</taxon>
        <taxon>Rhizophoraceae</taxon>
        <taxon>Rhizophora</taxon>
    </lineage>
</organism>
<dbReference type="EMBL" id="GGEC01028612">
    <property type="protein sequence ID" value="MBX09096.1"/>
    <property type="molecule type" value="Transcribed_RNA"/>
</dbReference>
<feature type="transmembrane region" description="Helical" evidence="1">
    <location>
        <begin position="258"/>
        <end position="282"/>
    </location>
</feature>
<protein>
    <submittedName>
        <fullName evidence="3">Uncharacterized protein LOC105135497</fullName>
    </submittedName>
</protein>
<feature type="transmembrane region" description="Helical" evidence="1">
    <location>
        <begin position="151"/>
        <end position="172"/>
    </location>
</feature>
<sequence length="560" mass="61856">MLSVPRFNLWFLVCVVGVSLSSTIAALPSNENSRGPLKLILGEDNLGQFRNGISETAALAPGPSNGGPNSTLVLAETRTKRPDILRRFRHYQGGWNITNRHYWASVGFTGAAGFILAVLWFFTFGLALVVRYCCGCRINIKGKGSQHYEKIYLIMLIVFTCAAAIGCILLSVGQDEFHGEALHTLKYVVNQSDYTVATLRNVTEYLSLAKSINVAQFFLPSNVLNDIDKLNMDLNAAADMLKEKTKENSQKIVRVFNAIRSALITVAAVMLILALVGFFLSILGHRHAILIFVGSGWFLVAITFILCGVFLILNNAISDTCLAMEEWVENPQAETALSSILPCVKQKTTNNTLTQSKKVIINIVNVVNTFVYSFADANPSKKGYGYYNQTGPLMPPLCYPFDSQLQVRQCGPQEVSMANASVVWKNYICEVSSSGRCITRGRVTPDIYQQLVAAVNESYALEYYTPLLLGLQDCKFVRDTFQEITTKYCPPLEHYLTIVNSGLGLISVGVLLCLIFWIVYANRPQREEVFVKLPCTIVGSRGRPKNNADNGVSQSNIGEV</sequence>
<reference evidence="3" key="1">
    <citation type="submission" date="2018-02" db="EMBL/GenBank/DDBJ databases">
        <title>Rhizophora mucronata_Transcriptome.</title>
        <authorList>
            <person name="Meera S.P."/>
            <person name="Sreeshan A."/>
            <person name="Augustine A."/>
        </authorList>
    </citation>
    <scope>NUCLEOTIDE SEQUENCE</scope>
    <source>
        <tissue evidence="3">Leaf</tissue>
    </source>
</reference>
<keyword evidence="1" id="KW-1133">Transmembrane helix</keyword>
<dbReference type="PANTHER" id="PTHR31414">
    <property type="entry name" value="TRANSMEMBRANE PROTEIN DDB_G0292058"/>
    <property type="match status" value="1"/>
</dbReference>
<evidence type="ECO:0000256" key="1">
    <source>
        <dbReference type="SAM" id="Phobius"/>
    </source>
</evidence>
<dbReference type="GO" id="GO:0016020">
    <property type="term" value="C:membrane"/>
    <property type="evidence" value="ECO:0007669"/>
    <property type="project" value="TreeGrafter"/>
</dbReference>
<accession>A0A2P2KTP3</accession>
<feature type="transmembrane region" description="Helical" evidence="1">
    <location>
        <begin position="495"/>
        <end position="520"/>
    </location>
</feature>
<keyword evidence="1" id="KW-0812">Transmembrane</keyword>
<feature type="transmembrane region" description="Helical" evidence="1">
    <location>
        <begin position="102"/>
        <end position="130"/>
    </location>
</feature>
<feature type="transmembrane region" description="Helical" evidence="1">
    <location>
        <begin position="289"/>
        <end position="313"/>
    </location>
</feature>
<name>A0A2P2KTP3_RHIMU</name>
<evidence type="ECO:0000256" key="2">
    <source>
        <dbReference type="SAM" id="SignalP"/>
    </source>
</evidence>
<dbReference type="InterPro" id="IPR040283">
    <property type="entry name" value="DDB_G0292058-like"/>
</dbReference>
<feature type="signal peptide" evidence="2">
    <location>
        <begin position="1"/>
        <end position="26"/>
    </location>
</feature>
<keyword evidence="2" id="KW-0732">Signal</keyword>
<keyword evidence="1" id="KW-0472">Membrane</keyword>
<dbReference type="PANTHER" id="PTHR31414:SF16">
    <property type="entry name" value="TRANSMEMBRANE PROTEIN"/>
    <property type="match status" value="1"/>
</dbReference>
<evidence type="ECO:0000313" key="3">
    <source>
        <dbReference type="EMBL" id="MBX09096.1"/>
    </source>
</evidence>